<evidence type="ECO:0000313" key="6">
    <source>
        <dbReference type="Proteomes" id="UP000182836"/>
    </source>
</evidence>
<proteinExistence type="inferred from homology"/>
<protein>
    <submittedName>
        <fullName evidence="5">Rad52/22 family double-strand break repair protein</fullName>
    </submittedName>
</protein>
<accession>A0A1G8K7A6</accession>
<feature type="region of interest" description="Disordered" evidence="4">
    <location>
        <begin position="213"/>
        <end position="233"/>
    </location>
</feature>
<dbReference type="GO" id="GO:0006281">
    <property type="term" value="P:DNA repair"/>
    <property type="evidence" value="ECO:0007669"/>
    <property type="project" value="UniProtKB-KW"/>
</dbReference>
<keyword evidence="3" id="KW-0234">DNA repair</keyword>
<evidence type="ECO:0000256" key="2">
    <source>
        <dbReference type="ARBA" id="ARBA00022763"/>
    </source>
</evidence>
<dbReference type="GeneID" id="42309673"/>
<evidence type="ECO:0000256" key="1">
    <source>
        <dbReference type="ARBA" id="ARBA00006638"/>
    </source>
</evidence>
<dbReference type="AlphaFoldDB" id="A0A1G8K7A6"/>
<evidence type="ECO:0000313" key="5">
    <source>
        <dbReference type="EMBL" id="SDI39301.1"/>
    </source>
</evidence>
<dbReference type="InterPro" id="IPR041247">
    <property type="entry name" value="Rad52_fam"/>
</dbReference>
<dbReference type="OrthoDB" id="9805874at2"/>
<dbReference type="EMBL" id="FNED01000003">
    <property type="protein sequence ID" value="SDI39301.1"/>
    <property type="molecule type" value="Genomic_DNA"/>
</dbReference>
<comment type="similarity">
    <text evidence="1">Belongs to the RAD52 family.</text>
</comment>
<reference evidence="5 6" key="1">
    <citation type="submission" date="2016-10" db="EMBL/GenBank/DDBJ databases">
        <authorList>
            <person name="de Groot N.N."/>
        </authorList>
    </citation>
    <scope>NUCLEOTIDE SEQUENCE [LARGE SCALE GENOMIC DNA]</scope>
    <source>
        <strain evidence="5 6">DSM 2895</strain>
    </source>
</reference>
<sequence>MDATKIVEALQAPFPPEDIEWRVGSTNKDKTKGLALAYITNRAIQNRLDEVFGPFGWQNQFKEWKQGSQLCGISVKFGDEWITKWDGADDSNQEATKGGLSDSMKRAAYQWGIGRYLYKLPQNWVEIEPIGRSYRIKKKPALPSWAIPKGCKQGSSEVHYEGQHTGPDISIPATIRAKWTTLVGNENALPEQYDAWRNEGKTDQQIEQLLTEKIQEKNGTKGNGPTGNGTASEKQRKAIFAIAKSKGLNEENIKQLIQYLNHKQSTSELTSNEASDLISLLNQVERDELLAMISNSRGPDFGKSIDISDDDLPF</sequence>
<gene>
    <name evidence="5" type="ORF">SAMN04487909_103316</name>
</gene>
<evidence type="ECO:0000256" key="3">
    <source>
        <dbReference type="ARBA" id="ARBA00023204"/>
    </source>
</evidence>
<dbReference type="Proteomes" id="UP000182836">
    <property type="component" value="Unassembled WGS sequence"/>
</dbReference>
<dbReference type="Pfam" id="PF04098">
    <property type="entry name" value="Rad52_Rad22"/>
    <property type="match status" value="1"/>
</dbReference>
<name>A0A1G8K7A6_ANEMI</name>
<keyword evidence="2" id="KW-0227">DNA damage</keyword>
<dbReference type="RefSeq" id="WP_074714856.1">
    <property type="nucleotide sequence ID" value="NZ_BJOA01000232.1"/>
</dbReference>
<evidence type="ECO:0000256" key="4">
    <source>
        <dbReference type="SAM" id="MobiDB-lite"/>
    </source>
</evidence>
<organism evidence="5 6">
    <name type="scientific">Aneurinibacillus migulanus</name>
    <name type="common">Bacillus migulanus</name>
    <dbReference type="NCBI Taxonomy" id="47500"/>
    <lineage>
        <taxon>Bacteria</taxon>
        <taxon>Bacillati</taxon>
        <taxon>Bacillota</taxon>
        <taxon>Bacilli</taxon>
        <taxon>Bacillales</taxon>
        <taxon>Paenibacillaceae</taxon>
        <taxon>Aneurinibacillus group</taxon>
        <taxon>Aneurinibacillus</taxon>
    </lineage>
</organism>